<comment type="caution">
    <text evidence="4">The sequence shown here is derived from an EMBL/GenBank/DDBJ whole genome shotgun (WGS) entry which is preliminary data.</text>
</comment>
<feature type="signal peptide" evidence="2">
    <location>
        <begin position="1"/>
        <end position="32"/>
    </location>
</feature>
<dbReference type="OrthoDB" id="2735536at2759"/>
<evidence type="ECO:0000313" key="4">
    <source>
        <dbReference type="EMBL" id="TVU10059.1"/>
    </source>
</evidence>
<dbReference type="InterPro" id="IPR050425">
    <property type="entry name" value="NAD(P)_dehydrat-like"/>
</dbReference>
<feature type="domain" description="NAD-dependent epimerase/dehydratase" evidence="3">
    <location>
        <begin position="6"/>
        <end position="87"/>
    </location>
</feature>
<evidence type="ECO:0000256" key="1">
    <source>
        <dbReference type="ARBA" id="ARBA00023002"/>
    </source>
</evidence>
<keyword evidence="2" id="KW-0732">Signal</keyword>
<dbReference type="InterPro" id="IPR001509">
    <property type="entry name" value="Epimerase_deHydtase"/>
</dbReference>
<evidence type="ECO:0000256" key="2">
    <source>
        <dbReference type="SAM" id="SignalP"/>
    </source>
</evidence>
<name>A0A5J9TFF1_9POAL</name>
<dbReference type="InterPro" id="IPR036291">
    <property type="entry name" value="NAD(P)-bd_dom_sf"/>
</dbReference>
<dbReference type="PANTHER" id="PTHR10366:SF702">
    <property type="entry name" value="NAD-DEPENDENT EPIMERASE_DEHYDRATASE DOMAIN-CONTAINING PROTEIN"/>
    <property type="match status" value="1"/>
</dbReference>
<dbReference type="Gramene" id="TVU10059">
    <property type="protein sequence ID" value="TVU10059"/>
    <property type="gene ID" value="EJB05_43565"/>
</dbReference>
<keyword evidence="1" id="KW-0560">Oxidoreductase</keyword>
<accession>A0A5J9TFF1</accession>
<gene>
    <name evidence="4" type="ORF">EJB05_43565</name>
</gene>
<dbReference type="GO" id="GO:0016616">
    <property type="term" value="F:oxidoreductase activity, acting on the CH-OH group of donors, NAD or NADP as acceptor"/>
    <property type="evidence" value="ECO:0007669"/>
    <property type="project" value="TreeGrafter"/>
</dbReference>
<dbReference type="Pfam" id="PF01370">
    <property type="entry name" value="Epimerase"/>
    <property type="match status" value="1"/>
</dbReference>
<protein>
    <recommendedName>
        <fullName evidence="3">NAD-dependent epimerase/dehydratase domain-containing protein</fullName>
    </recommendedName>
</protein>
<feature type="non-terminal residue" evidence="4">
    <location>
        <position position="1"/>
    </location>
</feature>
<organism evidence="4 5">
    <name type="scientific">Eragrostis curvula</name>
    <name type="common">weeping love grass</name>
    <dbReference type="NCBI Taxonomy" id="38414"/>
    <lineage>
        <taxon>Eukaryota</taxon>
        <taxon>Viridiplantae</taxon>
        <taxon>Streptophyta</taxon>
        <taxon>Embryophyta</taxon>
        <taxon>Tracheophyta</taxon>
        <taxon>Spermatophyta</taxon>
        <taxon>Magnoliopsida</taxon>
        <taxon>Liliopsida</taxon>
        <taxon>Poales</taxon>
        <taxon>Poaceae</taxon>
        <taxon>PACMAD clade</taxon>
        <taxon>Chloridoideae</taxon>
        <taxon>Eragrostideae</taxon>
        <taxon>Eragrostidinae</taxon>
        <taxon>Eragrostis</taxon>
    </lineage>
</organism>
<feature type="chain" id="PRO_5023805578" description="NAD-dependent epimerase/dehydratase domain-containing protein" evidence="2">
    <location>
        <begin position="33"/>
        <end position="223"/>
    </location>
</feature>
<dbReference type="EMBL" id="RWGY01000039">
    <property type="protein sequence ID" value="TVU10059.1"/>
    <property type="molecule type" value="Genomic_DNA"/>
</dbReference>
<proteinExistence type="predicted"/>
<dbReference type="Gene3D" id="3.40.50.720">
    <property type="entry name" value="NAD(P)-binding Rossmann-like Domain"/>
    <property type="match status" value="2"/>
</dbReference>
<evidence type="ECO:0000313" key="5">
    <source>
        <dbReference type="Proteomes" id="UP000324897"/>
    </source>
</evidence>
<evidence type="ECO:0000259" key="3">
    <source>
        <dbReference type="Pfam" id="PF01370"/>
    </source>
</evidence>
<dbReference type="PANTHER" id="PTHR10366">
    <property type="entry name" value="NAD DEPENDENT EPIMERASE/DEHYDRATASE"/>
    <property type="match status" value="1"/>
</dbReference>
<sequence>MPPPRVCVTGGGGFIAPWLVKLLLSGGYGVHATLRDPFPRDPKNAHLMQLDKAPGNLHLFKADVLDDDTLTPAVEGCEGVFHLATPVPEDKIVDPEARGPDAISNKLWHMVDVRDVADASLLLYQKKESFGRYICSPNHVFLKDLVDLLKKMHPEYNYVNNIVDADPKASLTCQKLVDLGWVPRKLEETLADSIECNEKAGLLQDVAGRPFRLPHLFRLAGDQ</sequence>
<dbReference type="SUPFAM" id="SSF51735">
    <property type="entry name" value="NAD(P)-binding Rossmann-fold domains"/>
    <property type="match status" value="1"/>
</dbReference>
<reference evidence="4 5" key="1">
    <citation type="journal article" date="2019" name="Sci. Rep.">
        <title>A high-quality genome of Eragrostis curvula grass provides insights into Poaceae evolution and supports new strategies to enhance forage quality.</title>
        <authorList>
            <person name="Carballo J."/>
            <person name="Santos B.A.C.M."/>
            <person name="Zappacosta D."/>
            <person name="Garbus I."/>
            <person name="Selva J.P."/>
            <person name="Gallo C.A."/>
            <person name="Diaz A."/>
            <person name="Albertini E."/>
            <person name="Caccamo M."/>
            <person name="Echenique V."/>
        </authorList>
    </citation>
    <scope>NUCLEOTIDE SEQUENCE [LARGE SCALE GENOMIC DNA]</scope>
    <source>
        <strain evidence="5">cv. Victoria</strain>
        <tissue evidence="4">Leaf</tissue>
    </source>
</reference>
<dbReference type="AlphaFoldDB" id="A0A5J9TFF1"/>
<keyword evidence="5" id="KW-1185">Reference proteome</keyword>
<dbReference type="Proteomes" id="UP000324897">
    <property type="component" value="Chromosome 3"/>
</dbReference>